<dbReference type="EMBL" id="JBHUEM010000022">
    <property type="protein sequence ID" value="MFD1737698.1"/>
    <property type="molecule type" value="Genomic_DNA"/>
</dbReference>
<evidence type="ECO:0000256" key="3">
    <source>
        <dbReference type="ARBA" id="ARBA00023082"/>
    </source>
</evidence>
<evidence type="ECO:0000313" key="9">
    <source>
        <dbReference type="EMBL" id="MFD1737698.1"/>
    </source>
</evidence>
<dbReference type="NCBIfam" id="TIGR02937">
    <property type="entry name" value="sigma70-ECF"/>
    <property type="match status" value="1"/>
</dbReference>
<evidence type="ECO:0000256" key="1">
    <source>
        <dbReference type="ARBA" id="ARBA00010641"/>
    </source>
</evidence>
<keyword evidence="4 6" id="KW-0238">DNA-binding</keyword>
<evidence type="ECO:0000259" key="8">
    <source>
        <dbReference type="Pfam" id="PF08281"/>
    </source>
</evidence>
<dbReference type="InterPro" id="IPR036388">
    <property type="entry name" value="WH-like_DNA-bd_sf"/>
</dbReference>
<keyword evidence="2 6" id="KW-0805">Transcription regulation</keyword>
<evidence type="ECO:0000256" key="5">
    <source>
        <dbReference type="ARBA" id="ARBA00023163"/>
    </source>
</evidence>
<dbReference type="InterPro" id="IPR014284">
    <property type="entry name" value="RNA_pol_sigma-70_dom"/>
</dbReference>
<evidence type="ECO:0000256" key="2">
    <source>
        <dbReference type="ARBA" id="ARBA00023015"/>
    </source>
</evidence>
<comment type="similarity">
    <text evidence="1 6">Belongs to the sigma-70 factor family. ECF subfamily.</text>
</comment>
<comment type="caution">
    <text evidence="9">The sequence shown here is derived from an EMBL/GenBank/DDBJ whole genome shotgun (WGS) entry which is preliminary data.</text>
</comment>
<keyword evidence="3 6" id="KW-0731">Sigma factor</keyword>
<gene>
    <name evidence="9" type="ORF">ACFSCX_14275</name>
</gene>
<dbReference type="PANTHER" id="PTHR43133:SF51">
    <property type="entry name" value="RNA POLYMERASE SIGMA FACTOR"/>
    <property type="match status" value="1"/>
</dbReference>
<evidence type="ECO:0000313" key="10">
    <source>
        <dbReference type="Proteomes" id="UP001597214"/>
    </source>
</evidence>
<evidence type="ECO:0000256" key="6">
    <source>
        <dbReference type="RuleBase" id="RU000716"/>
    </source>
</evidence>
<evidence type="ECO:0000259" key="7">
    <source>
        <dbReference type="Pfam" id="PF04542"/>
    </source>
</evidence>
<protein>
    <recommendedName>
        <fullName evidence="6">RNA polymerase sigma factor</fullName>
    </recommendedName>
</protein>
<organism evidence="9 10">
    <name type="scientific">Bacillus salitolerans</name>
    <dbReference type="NCBI Taxonomy" id="1437434"/>
    <lineage>
        <taxon>Bacteria</taxon>
        <taxon>Bacillati</taxon>
        <taxon>Bacillota</taxon>
        <taxon>Bacilli</taxon>
        <taxon>Bacillales</taxon>
        <taxon>Bacillaceae</taxon>
        <taxon>Bacillus</taxon>
    </lineage>
</organism>
<dbReference type="Gene3D" id="1.10.1740.10">
    <property type="match status" value="1"/>
</dbReference>
<dbReference type="Proteomes" id="UP001597214">
    <property type="component" value="Unassembled WGS sequence"/>
</dbReference>
<keyword evidence="10" id="KW-1185">Reference proteome</keyword>
<name>A0ABW4LUC4_9BACI</name>
<dbReference type="InterPro" id="IPR013324">
    <property type="entry name" value="RNA_pol_sigma_r3/r4-like"/>
</dbReference>
<dbReference type="PROSITE" id="PS01063">
    <property type="entry name" value="SIGMA70_ECF"/>
    <property type="match status" value="1"/>
</dbReference>
<dbReference type="Gene3D" id="1.10.10.10">
    <property type="entry name" value="Winged helix-like DNA-binding domain superfamily/Winged helix DNA-binding domain"/>
    <property type="match status" value="1"/>
</dbReference>
<dbReference type="PANTHER" id="PTHR43133">
    <property type="entry name" value="RNA POLYMERASE ECF-TYPE SIGMA FACTO"/>
    <property type="match status" value="1"/>
</dbReference>
<dbReference type="InterPro" id="IPR000838">
    <property type="entry name" value="RNA_pol_sigma70_ECF_CS"/>
</dbReference>
<accession>A0ABW4LUC4</accession>
<reference evidence="10" key="1">
    <citation type="journal article" date="2019" name="Int. J. Syst. Evol. Microbiol.">
        <title>The Global Catalogue of Microorganisms (GCM) 10K type strain sequencing project: providing services to taxonomists for standard genome sequencing and annotation.</title>
        <authorList>
            <consortium name="The Broad Institute Genomics Platform"/>
            <consortium name="The Broad Institute Genome Sequencing Center for Infectious Disease"/>
            <person name="Wu L."/>
            <person name="Ma J."/>
        </authorList>
    </citation>
    <scope>NUCLEOTIDE SEQUENCE [LARGE SCALE GENOMIC DNA]</scope>
    <source>
        <strain evidence="10">CCUG 49339</strain>
    </source>
</reference>
<sequence length="169" mass="19827">MNCEGMYQTFYKKLYNTIFAMVRDHYLTEDIVQDTFIKAFVKFDTISATEKAGAWLTVIAKRTAIDAIRKESRRVHVSIEDIDQYFSEISEKYVLEDEVQCDLLKERVEHEIKLLSVDQRAIIHHKVNNGLKEKEIADKLDIRSGTVKIKLYRARKQLKEKIYGQTYSA</sequence>
<dbReference type="Pfam" id="PF04542">
    <property type="entry name" value="Sigma70_r2"/>
    <property type="match status" value="1"/>
</dbReference>
<keyword evidence="5 6" id="KW-0804">Transcription</keyword>
<dbReference type="InterPro" id="IPR013249">
    <property type="entry name" value="RNA_pol_sigma70_r4_t2"/>
</dbReference>
<dbReference type="InterPro" id="IPR039425">
    <property type="entry name" value="RNA_pol_sigma-70-like"/>
</dbReference>
<dbReference type="InterPro" id="IPR013325">
    <property type="entry name" value="RNA_pol_sigma_r2"/>
</dbReference>
<dbReference type="Pfam" id="PF08281">
    <property type="entry name" value="Sigma70_r4_2"/>
    <property type="match status" value="1"/>
</dbReference>
<dbReference type="SUPFAM" id="SSF88659">
    <property type="entry name" value="Sigma3 and sigma4 domains of RNA polymerase sigma factors"/>
    <property type="match status" value="1"/>
</dbReference>
<feature type="domain" description="RNA polymerase sigma factor 70 region 4 type 2" evidence="8">
    <location>
        <begin position="106"/>
        <end position="158"/>
    </location>
</feature>
<feature type="domain" description="RNA polymerase sigma-70 region 2" evidence="7">
    <location>
        <begin position="6"/>
        <end position="74"/>
    </location>
</feature>
<dbReference type="SUPFAM" id="SSF88946">
    <property type="entry name" value="Sigma2 domain of RNA polymerase sigma factors"/>
    <property type="match status" value="1"/>
</dbReference>
<dbReference type="InterPro" id="IPR007627">
    <property type="entry name" value="RNA_pol_sigma70_r2"/>
</dbReference>
<dbReference type="RefSeq" id="WP_377928918.1">
    <property type="nucleotide sequence ID" value="NZ_JBHUEM010000022.1"/>
</dbReference>
<proteinExistence type="inferred from homology"/>
<evidence type="ECO:0000256" key="4">
    <source>
        <dbReference type="ARBA" id="ARBA00023125"/>
    </source>
</evidence>
<dbReference type="CDD" id="cd06171">
    <property type="entry name" value="Sigma70_r4"/>
    <property type="match status" value="1"/>
</dbReference>